<accession>A0A1V9FD56</accession>
<dbReference type="Proteomes" id="UP000192276">
    <property type="component" value="Unassembled WGS sequence"/>
</dbReference>
<comment type="caution">
    <text evidence="1">The sequence shown here is derived from an EMBL/GenBank/DDBJ whole genome shotgun (WGS) entry which is preliminary data.</text>
</comment>
<reference evidence="2" key="1">
    <citation type="submission" date="2016-04" db="EMBL/GenBank/DDBJ databases">
        <authorList>
            <person name="Chen L."/>
            <person name="Zhuang W."/>
            <person name="Wang G."/>
        </authorList>
    </citation>
    <scope>NUCLEOTIDE SEQUENCE [LARGE SCALE GENOMIC DNA]</scope>
    <source>
        <strain evidence="2">208</strain>
    </source>
</reference>
<dbReference type="STRING" id="550983.A4R26_25750"/>
<evidence type="ECO:0000313" key="1">
    <source>
        <dbReference type="EMBL" id="OQP56304.1"/>
    </source>
</evidence>
<protein>
    <submittedName>
        <fullName evidence="1">Uncharacterized protein</fullName>
    </submittedName>
</protein>
<proteinExistence type="predicted"/>
<sequence length="528" mass="57156">MSLLLLLVAGGCKKVNDQSGAKPVITIDEKYTKVEGLNSGDQLRIPVQVQSAAGIKRLAWYLITKTTNGTSAGDPVTIDRTDAPTSLTDTIGFTVTDNFLALVVIAFDVQHKNSELHITTDNIRSVQKIQFKDDISHRPSVFEGKKMVVEGNVVSEFDLAAISYQTIVNGTASGETSIAIADKRNAPFAIDINVTNGLSGIVINTTNIYNAIVKDTFTIGQVQDDAVVISLDNNMTGIEKMYTTVNNTVSGTVFSGTAVTGLSYAIKKSGAYGAEITLLVGNPADEFPFSFNFLGENDIEAVRITGANAGGKNAVVEYNVAKVYKPLKVFKNIVLTTEIGSGKNNFFSAYQAPHVFSIDNAAPNDEMIDIGFFKYTSTSNNIMPPAVFAAGTAYANALAPYMTGFDKAPYTLVTANRPSVNVTSFDTLLWDTQLMEHVATKVAAPTAQGGEGYNIYATNRRTNNVFNVGQGFYIGWGQWDPINNQSFGIVIVRNYQVTGQYATITLDIKVPEEDQRVKYNPVSLFNYP</sequence>
<name>A0A1V9FD56_9BACT</name>
<evidence type="ECO:0000313" key="2">
    <source>
        <dbReference type="Proteomes" id="UP000192276"/>
    </source>
</evidence>
<organism evidence="1 2">
    <name type="scientific">Niastella populi</name>
    <dbReference type="NCBI Taxonomy" id="550983"/>
    <lineage>
        <taxon>Bacteria</taxon>
        <taxon>Pseudomonadati</taxon>
        <taxon>Bacteroidota</taxon>
        <taxon>Chitinophagia</taxon>
        <taxon>Chitinophagales</taxon>
        <taxon>Chitinophagaceae</taxon>
        <taxon>Niastella</taxon>
    </lineage>
</organism>
<keyword evidence="2" id="KW-1185">Reference proteome</keyword>
<dbReference type="EMBL" id="LWBP01000200">
    <property type="protein sequence ID" value="OQP56304.1"/>
    <property type="molecule type" value="Genomic_DNA"/>
</dbReference>
<gene>
    <name evidence="1" type="ORF">A4R26_25750</name>
</gene>
<dbReference type="AlphaFoldDB" id="A0A1V9FD56"/>